<feature type="transmembrane region" description="Helical" evidence="1">
    <location>
        <begin position="6"/>
        <end position="26"/>
    </location>
</feature>
<dbReference type="PANTHER" id="PTHR12277:SF81">
    <property type="entry name" value="PROTEIN ABHD13"/>
    <property type="match status" value="1"/>
</dbReference>
<accession>D6SNY1</accession>
<organism evidence="3 4">
    <name type="scientific">Desulfonatronospira thiodismutans ASO3-1</name>
    <dbReference type="NCBI Taxonomy" id="555779"/>
    <lineage>
        <taxon>Bacteria</taxon>
        <taxon>Pseudomonadati</taxon>
        <taxon>Thermodesulfobacteriota</taxon>
        <taxon>Desulfovibrionia</taxon>
        <taxon>Desulfovibrionales</taxon>
        <taxon>Desulfonatronovibrionaceae</taxon>
        <taxon>Desulfonatronospira</taxon>
    </lineage>
</organism>
<dbReference type="eggNOG" id="COG1073">
    <property type="taxonomic scope" value="Bacteria"/>
</dbReference>
<evidence type="ECO:0000259" key="2">
    <source>
        <dbReference type="Pfam" id="PF12146"/>
    </source>
</evidence>
<evidence type="ECO:0000256" key="1">
    <source>
        <dbReference type="SAM" id="Phobius"/>
    </source>
</evidence>
<sequence length="273" mass="30822">MLKFFGTALGVAAVIYLIFLGYAYIFQSRMVYVPHQELVASPGDIGLDYQEVYLDTPDDVLVHGWFVPAKEEKGVVLFCHGNAGNISHRLTTLDFLHSLDMSVFIFDYRGFGKSSGSPDEEGTYTDVQTAWNHLTREKGYDPGEIFIMGRSLGGAVAAELAVHQKPAGVILESTFQSIPELGRDLMPFLPVKLLARYSYDTRSKLQDFSAPVLVIHSPQDEIVPYRHGRALYSEALEPRYFLEIQGDHNSGYKESRESYLDCLEKFFRRYKGP</sequence>
<comment type="caution">
    <text evidence="3">The sequence shown here is derived from an EMBL/GenBank/DDBJ whole genome shotgun (WGS) entry which is preliminary data.</text>
</comment>
<protein>
    <submittedName>
        <fullName evidence="3">Alpha/beta hydrolase fold protein</fullName>
    </submittedName>
</protein>
<keyword evidence="4" id="KW-1185">Reference proteome</keyword>
<gene>
    <name evidence="3" type="ORF">Dthio_PD1816</name>
</gene>
<keyword evidence="1" id="KW-0472">Membrane</keyword>
<keyword evidence="3" id="KW-0378">Hydrolase</keyword>
<evidence type="ECO:0000313" key="4">
    <source>
        <dbReference type="Proteomes" id="UP000005496"/>
    </source>
</evidence>
<keyword evidence="1" id="KW-1133">Transmembrane helix</keyword>
<dbReference type="SUPFAM" id="SSF53474">
    <property type="entry name" value="alpha/beta-Hydrolases"/>
    <property type="match status" value="1"/>
</dbReference>
<dbReference type="Proteomes" id="UP000005496">
    <property type="component" value="Unassembled WGS sequence"/>
</dbReference>
<name>D6SNY1_9BACT</name>
<dbReference type="InterPro" id="IPR029058">
    <property type="entry name" value="AB_hydrolase_fold"/>
</dbReference>
<dbReference type="AlphaFoldDB" id="D6SNY1"/>
<dbReference type="OrthoDB" id="9777090at2"/>
<feature type="domain" description="Serine aminopeptidase S33" evidence="2">
    <location>
        <begin position="71"/>
        <end position="181"/>
    </location>
</feature>
<reference evidence="3" key="1">
    <citation type="submission" date="2010-05" db="EMBL/GenBank/DDBJ databases">
        <title>The draft genome of Desulfonatronospira thiodismutans ASO3-1.</title>
        <authorList>
            <consortium name="US DOE Joint Genome Institute (JGI-PGF)"/>
            <person name="Lucas S."/>
            <person name="Copeland A."/>
            <person name="Lapidus A."/>
            <person name="Cheng J.-F."/>
            <person name="Bruce D."/>
            <person name="Goodwin L."/>
            <person name="Pitluck S."/>
            <person name="Chertkov O."/>
            <person name="Brettin T."/>
            <person name="Detter J.C."/>
            <person name="Han C."/>
            <person name="Land M.L."/>
            <person name="Hauser L."/>
            <person name="Kyrpides N."/>
            <person name="Mikhailova N."/>
            <person name="Muyzer G."/>
            <person name="Woyke T."/>
        </authorList>
    </citation>
    <scope>NUCLEOTIDE SEQUENCE [LARGE SCALE GENOMIC DNA]</scope>
    <source>
        <strain evidence="3">ASO3-1</strain>
    </source>
</reference>
<dbReference type="Gene3D" id="3.40.50.1820">
    <property type="entry name" value="alpha/beta hydrolase"/>
    <property type="match status" value="1"/>
</dbReference>
<dbReference type="GO" id="GO:0016787">
    <property type="term" value="F:hydrolase activity"/>
    <property type="evidence" value="ECO:0007669"/>
    <property type="project" value="UniProtKB-KW"/>
</dbReference>
<keyword evidence="1" id="KW-0812">Transmembrane</keyword>
<proteinExistence type="predicted"/>
<dbReference type="EMBL" id="ACJN02000002">
    <property type="protein sequence ID" value="EFI34457.1"/>
    <property type="molecule type" value="Genomic_DNA"/>
</dbReference>
<evidence type="ECO:0000313" key="3">
    <source>
        <dbReference type="EMBL" id="EFI34457.1"/>
    </source>
</evidence>
<dbReference type="PANTHER" id="PTHR12277">
    <property type="entry name" value="ALPHA/BETA HYDROLASE DOMAIN-CONTAINING PROTEIN"/>
    <property type="match status" value="1"/>
</dbReference>
<dbReference type="RefSeq" id="WP_008869779.1">
    <property type="nucleotide sequence ID" value="NZ_ACJN02000002.1"/>
</dbReference>
<dbReference type="InterPro" id="IPR022742">
    <property type="entry name" value="Hydrolase_4"/>
</dbReference>
<dbReference type="Pfam" id="PF12146">
    <property type="entry name" value="Hydrolase_4"/>
    <property type="match status" value="1"/>
</dbReference>